<feature type="domain" description="HTH hxlR-type" evidence="4">
    <location>
        <begin position="12"/>
        <end position="116"/>
    </location>
</feature>
<dbReference type="SUPFAM" id="SSF46785">
    <property type="entry name" value="Winged helix' DNA-binding domain"/>
    <property type="match status" value="1"/>
</dbReference>
<evidence type="ECO:0000313" key="6">
    <source>
        <dbReference type="Proteomes" id="UP000279089"/>
    </source>
</evidence>
<dbReference type="OrthoDB" id="2619345at2"/>
<sequence length="118" mass="13470">MLPVCTNNTYSCKERKLALHDAMDILGGKWKVNILLQLLHYGSLRFKDLQENLAGITPKVLTKDLQELEMNLLVTRTVNKTKPVTVSYTLTAHAHSMWDVINGILEFGILHRKVIKEQ</sequence>
<name>A0A3N4MD82_9BACT</name>
<dbReference type="PANTHER" id="PTHR33204:SF29">
    <property type="entry name" value="TRANSCRIPTIONAL REGULATOR"/>
    <property type="match status" value="1"/>
</dbReference>
<evidence type="ECO:0000256" key="2">
    <source>
        <dbReference type="ARBA" id="ARBA00023125"/>
    </source>
</evidence>
<dbReference type="RefSeq" id="WP_120518173.1">
    <property type="nucleotide sequence ID" value="NZ_QXZY01000011.1"/>
</dbReference>
<gene>
    <name evidence="5" type="ORF">EG028_20650</name>
</gene>
<dbReference type="InterPro" id="IPR036390">
    <property type="entry name" value="WH_DNA-bd_sf"/>
</dbReference>
<dbReference type="AlphaFoldDB" id="A0A3N4MD82"/>
<keyword evidence="6" id="KW-1185">Reference proteome</keyword>
<dbReference type="Proteomes" id="UP000279089">
    <property type="component" value="Unassembled WGS sequence"/>
</dbReference>
<keyword evidence="1" id="KW-0805">Transcription regulation</keyword>
<dbReference type="InterPro" id="IPR036388">
    <property type="entry name" value="WH-like_DNA-bd_sf"/>
</dbReference>
<dbReference type="InterPro" id="IPR002577">
    <property type="entry name" value="HTH_HxlR"/>
</dbReference>
<dbReference type="PROSITE" id="PS51118">
    <property type="entry name" value="HTH_HXLR"/>
    <property type="match status" value="1"/>
</dbReference>
<dbReference type="PANTHER" id="PTHR33204">
    <property type="entry name" value="TRANSCRIPTIONAL REGULATOR, MARR FAMILY"/>
    <property type="match status" value="1"/>
</dbReference>
<dbReference type="GO" id="GO:0003677">
    <property type="term" value="F:DNA binding"/>
    <property type="evidence" value="ECO:0007669"/>
    <property type="project" value="UniProtKB-KW"/>
</dbReference>
<organism evidence="5 6">
    <name type="scientific">Chitinophaga barathri</name>
    <dbReference type="NCBI Taxonomy" id="1647451"/>
    <lineage>
        <taxon>Bacteria</taxon>
        <taxon>Pseudomonadati</taxon>
        <taxon>Bacteroidota</taxon>
        <taxon>Chitinophagia</taxon>
        <taxon>Chitinophagales</taxon>
        <taxon>Chitinophagaceae</taxon>
        <taxon>Chitinophaga</taxon>
    </lineage>
</organism>
<evidence type="ECO:0000256" key="1">
    <source>
        <dbReference type="ARBA" id="ARBA00023015"/>
    </source>
</evidence>
<evidence type="ECO:0000313" key="5">
    <source>
        <dbReference type="EMBL" id="RPD39527.1"/>
    </source>
</evidence>
<proteinExistence type="predicted"/>
<dbReference type="Pfam" id="PF01638">
    <property type="entry name" value="HxlR"/>
    <property type="match status" value="1"/>
</dbReference>
<keyword evidence="3" id="KW-0804">Transcription</keyword>
<evidence type="ECO:0000259" key="4">
    <source>
        <dbReference type="PROSITE" id="PS51118"/>
    </source>
</evidence>
<accession>A0A3N4MD82</accession>
<dbReference type="EMBL" id="RMBX01000011">
    <property type="protein sequence ID" value="RPD39527.1"/>
    <property type="molecule type" value="Genomic_DNA"/>
</dbReference>
<comment type="caution">
    <text evidence="5">The sequence shown here is derived from an EMBL/GenBank/DDBJ whole genome shotgun (WGS) entry which is preliminary data.</text>
</comment>
<evidence type="ECO:0000256" key="3">
    <source>
        <dbReference type="ARBA" id="ARBA00023163"/>
    </source>
</evidence>
<protein>
    <submittedName>
        <fullName evidence="5">Transcriptional regulator</fullName>
    </submittedName>
</protein>
<reference evidence="6" key="1">
    <citation type="submission" date="2018-11" db="EMBL/GenBank/DDBJ databases">
        <title>Chitinophaga lutea sp.nov., isolate from arsenic contaminated soil.</title>
        <authorList>
            <person name="Zong Y."/>
        </authorList>
    </citation>
    <scope>NUCLEOTIDE SEQUENCE [LARGE SCALE GENOMIC DNA]</scope>
    <source>
        <strain evidence="6">YLT18</strain>
    </source>
</reference>
<dbReference type="Gene3D" id="1.10.10.10">
    <property type="entry name" value="Winged helix-like DNA-binding domain superfamily/Winged helix DNA-binding domain"/>
    <property type="match status" value="1"/>
</dbReference>
<keyword evidence="2" id="KW-0238">DNA-binding</keyword>